<dbReference type="GO" id="GO:0004386">
    <property type="term" value="F:helicase activity"/>
    <property type="evidence" value="ECO:0007669"/>
    <property type="project" value="UniProtKB-KW"/>
</dbReference>
<feature type="compositionally biased region" description="Pro residues" evidence="1">
    <location>
        <begin position="570"/>
        <end position="581"/>
    </location>
</feature>
<dbReference type="PANTHER" id="PTHR47396">
    <property type="entry name" value="TYPE I RESTRICTION ENZYME ECOKI R PROTEIN"/>
    <property type="match status" value="1"/>
</dbReference>
<name>A0ABX1U511_9PROT</name>
<dbReference type="InterPro" id="IPR001650">
    <property type="entry name" value="Helicase_C-like"/>
</dbReference>
<feature type="region of interest" description="Disordered" evidence="1">
    <location>
        <begin position="545"/>
        <end position="583"/>
    </location>
</feature>
<dbReference type="PANTHER" id="PTHR47396:SF1">
    <property type="entry name" value="ATP-DEPENDENT HELICASE IRC3-RELATED"/>
    <property type="match status" value="1"/>
</dbReference>
<dbReference type="SMART" id="SM00487">
    <property type="entry name" value="DEXDc"/>
    <property type="match status" value="1"/>
</dbReference>
<dbReference type="InterPro" id="IPR027417">
    <property type="entry name" value="P-loop_NTPase"/>
</dbReference>
<keyword evidence="3" id="KW-0067">ATP-binding</keyword>
<dbReference type="InterPro" id="IPR014001">
    <property type="entry name" value="Helicase_ATP-bd"/>
</dbReference>
<dbReference type="PROSITE" id="PS51192">
    <property type="entry name" value="HELICASE_ATP_BIND_1"/>
    <property type="match status" value="1"/>
</dbReference>
<dbReference type="SUPFAM" id="SSF52540">
    <property type="entry name" value="P-loop containing nucleoside triphosphate hydrolases"/>
    <property type="match status" value="1"/>
</dbReference>
<organism evidence="3 4">
    <name type="scientific">Candidatus Accumulibacter phosphatis</name>
    <dbReference type="NCBI Taxonomy" id="327160"/>
    <lineage>
        <taxon>Bacteria</taxon>
        <taxon>Pseudomonadati</taxon>
        <taxon>Pseudomonadota</taxon>
        <taxon>Betaproteobacteria</taxon>
        <taxon>Candidatus Accumulibacter</taxon>
    </lineage>
</organism>
<evidence type="ECO:0000313" key="4">
    <source>
        <dbReference type="Proteomes" id="UP000749010"/>
    </source>
</evidence>
<dbReference type="Gene3D" id="3.40.50.300">
    <property type="entry name" value="P-loop containing nucleotide triphosphate hydrolases"/>
    <property type="match status" value="2"/>
</dbReference>
<dbReference type="InterPro" id="IPR013670">
    <property type="entry name" value="EcoEI_R_C_dom"/>
</dbReference>
<dbReference type="Pfam" id="PF00271">
    <property type="entry name" value="Helicase_C"/>
    <property type="match status" value="1"/>
</dbReference>
<feature type="domain" description="Helicase ATP-binding" evidence="2">
    <location>
        <begin position="168"/>
        <end position="347"/>
    </location>
</feature>
<keyword evidence="3" id="KW-0547">Nucleotide-binding</keyword>
<evidence type="ECO:0000313" key="3">
    <source>
        <dbReference type="EMBL" id="NMQ30115.1"/>
    </source>
</evidence>
<accession>A0ABX1U511</accession>
<keyword evidence="3" id="KW-0347">Helicase</keyword>
<dbReference type="Pfam" id="PF04851">
    <property type="entry name" value="ResIII"/>
    <property type="match status" value="1"/>
</dbReference>
<gene>
    <name evidence="3" type="ORF">E4Q23_21580</name>
</gene>
<keyword evidence="3" id="KW-0378">Hydrolase</keyword>
<dbReference type="NCBIfam" id="NF046051">
    <property type="entry name" value="restrict_EcoAI"/>
    <property type="match status" value="1"/>
</dbReference>
<dbReference type="InterPro" id="IPR050742">
    <property type="entry name" value="Helicase_Restrict-Modif_Enz"/>
</dbReference>
<protein>
    <submittedName>
        <fullName evidence="3">DEAD/DEAH box helicase</fullName>
    </submittedName>
</protein>
<dbReference type="Proteomes" id="UP000749010">
    <property type="component" value="Unassembled WGS sequence"/>
</dbReference>
<dbReference type="CDD" id="cd18032">
    <property type="entry name" value="DEXHc_RE_I_III_res"/>
    <property type="match status" value="1"/>
</dbReference>
<sequence>MNEAETRAEHIDPALKAAGWGVVEGSRVLREHGITLGRLQGSGGMGARAKAEIADYVLVYRNTKLAVIEAKAWDKPLTEGVSQAKSYAAKLAVRYTYATNGQAIYGIDMVTSAEGDVASYPSPEELWNLTFDEANAWRDRFSAVPFQDKAGTWQGRYYQDIAIDRVLEAIQAGSDRILLTLATGTGKTFIAFQLAWKLFQSRWNLPDWKSGAEPTRRPRILFLADRNILADQAYNAFSAFPDDALVRIDPADIRKKGRVPKNGSIFFTIFQTFMSGPGGAPYFGEYPADFFDFIVIDECHRGGNNDESTWRAILNYFAPAVQLGLTATPKRTLNADTYAYFGEPVFVYSLKEGINDGFLTPFKVKQIATTLDDYVYTPDDQVVEGDIEAGKRYEEKDFNKIIEIKEREAYRVKLLMDMIDQREKTIVFCATQVHALAVRDLINQGKQTSSDPLYCVRVTANDGAMGDQYLRDFQDNEKTIPTILTTSQKLSTGVDARNVRNIVLMRPVNSMIEFKQIIGRGTRLYDGKDYFTIYDFVKAHHHFSDPEWDGEPIEPDPPQRTGGGGGGDDPQPPRPPPPPPPRKIKVKLADGKARNIQSMTATTFWSADGRPMSAAQFLEVLYGSLPEFFKDEDELRRIWSAPDTRKALLLGLEDKGFGKEPLTEMQKIIEAENSDLFDVLAYVAFAAQPVSRAERAAAAKEATVAEFTDKQRAFVDFVLAQYIKQGVEELDQDKLSPLLKLRYKNALADAFADLGKPDQVRRVFVDFQKTLIQLTQLILRMLLTMERNLAIESISTGLSGCRIGKATIPHRNGDTGVHYALRWTVDAVLSGDSSPVSVRSKAVPAAFGEPSPLT</sequence>
<reference evidence="3 4" key="1">
    <citation type="submission" date="2019-03" db="EMBL/GenBank/DDBJ databases">
        <title>Metabolic reconstructions from genomes of highly enriched 'Candidatus Accumulibacter' and 'Candidatus Competibacter' bioreactor populations.</title>
        <authorList>
            <person name="Annavajhala M.K."/>
            <person name="Welles L."/>
            <person name="Abbas B."/>
            <person name="Sorokin D."/>
            <person name="Park H."/>
            <person name="Van Loosdrecht M."/>
            <person name="Chandran K."/>
        </authorList>
    </citation>
    <scope>NUCLEOTIDE SEQUENCE [LARGE SCALE GENOMIC DNA]</scope>
    <source>
        <strain evidence="3 4">SBR_S</strain>
    </source>
</reference>
<comment type="caution">
    <text evidence="3">The sequence shown here is derived from an EMBL/GenBank/DDBJ whole genome shotgun (WGS) entry which is preliminary data.</text>
</comment>
<dbReference type="InterPro" id="IPR006935">
    <property type="entry name" value="Helicase/UvrB_N"/>
</dbReference>
<dbReference type="EMBL" id="SPMY01000109">
    <property type="protein sequence ID" value="NMQ30115.1"/>
    <property type="molecule type" value="Genomic_DNA"/>
</dbReference>
<dbReference type="Gene3D" id="3.90.1570.30">
    <property type="match status" value="1"/>
</dbReference>
<proteinExistence type="predicted"/>
<evidence type="ECO:0000259" key="2">
    <source>
        <dbReference type="PROSITE" id="PS51192"/>
    </source>
</evidence>
<evidence type="ECO:0000256" key="1">
    <source>
        <dbReference type="SAM" id="MobiDB-lite"/>
    </source>
</evidence>
<dbReference type="Pfam" id="PF08463">
    <property type="entry name" value="EcoEI_R_C"/>
    <property type="match status" value="1"/>
</dbReference>
<dbReference type="CDD" id="cd18799">
    <property type="entry name" value="SF2_C_EcoAI-like"/>
    <property type="match status" value="1"/>
</dbReference>
<keyword evidence="4" id="KW-1185">Reference proteome</keyword>